<evidence type="ECO:0000313" key="2">
    <source>
        <dbReference type="EMBL" id="KEF38347.1"/>
    </source>
</evidence>
<protein>
    <submittedName>
        <fullName evidence="2">Uncharacterized protein</fullName>
    </submittedName>
</protein>
<evidence type="ECO:0000256" key="1">
    <source>
        <dbReference type="SAM" id="Phobius"/>
    </source>
</evidence>
<name>A0A072NM62_SCHAZ</name>
<dbReference type="EMBL" id="JJRY01000008">
    <property type="protein sequence ID" value="KEF38347.1"/>
    <property type="molecule type" value="Genomic_DNA"/>
</dbReference>
<reference evidence="2 3" key="1">
    <citation type="submission" date="2014-04" db="EMBL/GenBank/DDBJ databases">
        <title>Draft genome sequence of Bacillus azotoformans MEV2011, a (co-) denitrifying strain unable to grow in the presence of oxygen.</title>
        <authorList>
            <person name="Nielsen M."/>
            <person name="Schreiber L."/>
            <person name="Finster K."/>
            <person name="Schramm A."/>
        </authorList>
    </citation>
    <scope>NUCLEOTIDE SEQUENCE [LARGE SCALE GENOMIC DNA]</scope>
    <source>
        <strain evidence="2 3">MEV2011</strain>
    </source>
</reference>
<sequence>MVVGYIIDFVIVAGLIVGITALNGHISHFIGYRFFGGSRKDLHSDQTHKTQAGWKLVGGKR</sequence>
<gene>
    <name evidence="2" type="ORF">M670_02389</name>
</gene>
<dbReference type="AlphaFoldDB" id="A0A072NM62"/>
<proteinExistence type="predicted"/>
<comment type="caution">
    <text evidence="2">The sequence shown here is derived from an EMBL/GenBank/DDBJ whole genome shotgun (WGS) entry which is preliminary data.</text>
</comment>
<dbReference type="RefSeq" id="WP_081847187.1">
    <property type="nucleotide sequence ID" value="NZ_JJRY01000008.1"/>
</dbReference>
<keyword evidence="1" id="KW-0812">Transmembrane</keyword>
<dbReference type="Proteomes" id="UP000027936">
    <property type="component" value="Unassembled WGS sequence"/>
</dbReference>
<organism evidence="2 3">
    <name type="scientific">Schinkia azotoformans MEV2011</name>
    <dbReference type="NCBI Taxonomy" id="1348973"/>
    <lineage>
        <taxon>Bacteria</taxon>
        <taxon>Bacillati</taxon>
        <taxon>Bacillota</taxon>
        <taxon>Bacilli</taxon>
        <taxon>Bacillales</taxon>
        <taxon>Bacillaceae</taxon>
        <taxon>Calidifontibacillus/Schinkia group</taxon>
        <taxon>Schinkia</taxon>
    </lineage>
</organism>
<keyword evidence="1" id="KW-0472">Membrane</keyword>
<feature type="transmembrane region" description="Helical" evidence="1">
    <location>
        <begin position="6"/>
        <end position="30"/>
    </location>
</feature>
<evidence type="ECO:0000313" key="3">
    <source>
        <dbReference type="Proteomes" id="UP000027936"/>
    </source>
</evidence>
<keyword evidence="1" id="KW-1133">Transmembrane helix</keyword>
<dbReference type="OrthoDB" id="2888596at2"/>
<dbReference type="PATRIC" id="fig|1348973.3.peg.2306"/>
<accession>A0A072NM62</accession>